<protein>
    <recommendedName>
        <fullName evidence="5">Calcium-binding protein</fullName>
    </recommendedName>
</protein>
<organism evidence="3 4">
    <name type="scientific">Seohaeicola zhoushanensis</name>
    <dbReference type="NCBI Taxonomy" id="1569283"/>
    <lineage>
        <taxon>Bacteria</taxon>
        <taxon>Pseudomonadati</taxon>
        <taxon>Pseudomonadota</taxon>
        <taxon>Alphaproteobacteria</taxon>
        <taxon>Rhodobacterales</taxon>
        <taxon>Roseobacteraceae</taxon>
        <taxon>Seohaeicola</taxon>
    </lineage>
</organism>
<dbReference type="InterPro" id="IPR001343">
    <property type="entry name" value="Hemolysn_Ca-bd"/>
</dbReference>
<dbReference type="GO" id="GO:0005576">
    <property type="term" value="C:extracellular region"/>
    <property type="evidence" value="ECO:0007669"/>
    <property type="project" value="UniProtKB-SubCell"/>
</dbReference>
<accession>A0A8J3H301</accession>
<dbReference type="EMBL" id="BNCJ01000024">
    <property type="protein sequence ID" value="GHF69878.1"/>
    <property type="molecule type" value="Genomic_DNA"/>
</dbReference>
<name>A0A8J3H301_9RHOB</name>
<reference evidence="3" key="2">
    <citation type="submission" date="2020-09" db="EMBL/GenBank/DDBJ databases">
        <authorList>
            <person name="Sun Q."/>
            <person name="Kim S."/>
        </authorList>
    </citation>
    <scope>NUCLEOTIDE SEQUENCE</scope>
    <source>
        <strain evidence="3">KCTC 42650</strain>
    </source>
</reference>
<dbReference type="InterPro" id="IPR050557">
    <property type="entry name" value="RTX_toxin/Mannuronan_C5-epim"/>
</dbReference>
<proteinExistence type="predicted"/>
<dbReference type="GO" id="GO:0005509">
    <property type="term" value="F:calcium ion binding"/>
    <property type="evidence" value="ECO:0007669"/>
    <property type="project" value="InterPro"/>
</dbReference>
<dbReference type="RefSeq" id="WP_189682499.1">
    <property type="nucleotide sequence ID" value="NZ_BNCJ01000024.1"/>
</dbReference>
<sequence>MATQFLNVTLDGINPADRLPGGGSVPWYMSGSRATIDRYSVYVELPDDLDATVNLTGTNWRIRTFQVAADEGITRIVDLDNGAEREIEFMNIGYDSVVNLMSTRVRYMNGWDGELHDITLGSDVPWVHWINLGAAVNKIDTSAGWVGGVDMYNGRGEVTVRGGAGTIDMGGQDDKLTVDGGRVISALMQNGNDTTIVQNGGRIEYLNDFGGNASITIGDGSRIESFRGGNGDVSMTVNGTGRVETVAVFFSNFTFRSEDGWTRTITGHDVSSDIVIGAGGGSSIKFTSDTAQTHKIVTNAAIDLIDLSDSASNAEDDQSSNLWIKSWADALILGNGDDVVRTGDKFVGTINSAGGSDTIRLGDGGAETVVTGDGNDRVVTSTGWVGNIRTGNGDDTVVHGGGGGSLVSLGDGDDKILVSEMDPNYGLTIHGWLGTDTIDFRNFTVGVTFTLASPGTLQDVAGNTTPADSVDSPSVKGYFAQTGMDNIYGTSKVDVLTGNKLANLLLGQGGNDRLFGLAGNDTLNGGFGNDRLVGGLGRDKLIGGKGNDVLQGDAGNDILRGQAGKDVFVFGANSGTDTVKDYTDGIDTLRIADHTGGFASLAISVANGDKIIEHDGGTIILDGKGGVTLTASDFDFV</sequence>
<dbReference type="AlphaFoldDB" id="A0A8J3H301"/>
<evidence type="ECO:0000256" key="1">
    <source>
        <dbReference type="ARBA" id="ARBA00004613"/>
    </source>
</evidence>
<dbReference type="InterPro" id="IPR011049">
    <property type="entry name" value="Serralysin-like_metalloprot_C"/>
</dbReference>
<evidence type="ECO:0000313" key="3">
    <source>
        <dbReference type="EMBL" id="GHF69878.1"/>
    </source>
</evidence>
<gene>
    <name evidence="3" type="ORF">GCM10017056_46150</name>
</gene>
<comment type="subcellular location">
    <subcellularLocation>
        <location evidence="1">Secreted</location>
    </subcellularLocation>
</comment>
<keyword evidence="4" id="KW-1185">Reference proteome</keyword>
<dbReference type="PANTHER" id="PTHR38340:SF1">
    <property type="entry name" value="S-LAYER PROTEIN"/>
    <property type="match status" value="1"/>
</dbReference>
<comment type="caution">
    <text evidence="3">The sequence shown here is derived from an EMBL/GenBank/DDBJ whole genome shotgun (WGS) entry which is preliminary data.</text>
</comment>
<evidence type="ECO:0008006" key="5">
    <source>
        <dbReference type="Google" id="ProtNLM"/>
    </source>
</evidence>
<dbReference type="Gene3D" id="2.150.10.10">
    <property type="entry name" value="Serralysin-like metalloprotease, C-terminal"/>
    <property type="match status" value="2"/>
</dbReference>
<keyword evidence="2" id="KW-0964">Secreted</keyword>
<evidence type="ECO:0000313" key="4">
    <source>
        <dbReference type="Proteomes" id="UP000626220"/>
    </source>
</evidence>
<dbReference type="SUPFAM" id="SSF51120">
    <property type="entry name" value="beta-Roll"/>
    <property type="match status" value="1"/>
</dbReference>
<dbReference type="PROSITE" id="PS00330">
    <property type="entry name" value="HEMOLYSIN_CALCIUM"/>
    <property type="match status" value="1"/>
</dbReference>
<dbReference type="PRINTS" id="PR00313">
    <property type="entry name" value="CABNDNGRPT"/>
</dbReference>
<evidence type="ECO:0000256" key="2">
    <source>
        <dbReference type="ARBA" id="ARBA00022525"/>
    </source>
</evidence>
<dbReference type="Pfam" id="PF00353">
    <property type="entry name" value="HemolysinCabind"/>
    <property type="match status" value="3"/>
</dbReference>
<reference evidence="3" key="1">
    <citation type="journal article" date="2014" name="Int. J. Syst. Evol. Microbiol.">
        <title>Complete genome sequence of Corynebacterium casei LMG S-19264T (=DSM 44701T), isolated from a smear-ripened cheese.</title>
        <authorList>
            <consortium name="US DOE Joint Genome Institute (JGI-PGF)"/>
            <person name="Walter F."/>
            <person name="Albersmeier A."/>
            <person name="Kalinowski J."/>
            <person name="Ruckert C."/>
        </authorList>
    </citation>
    <scope>NUCLEOTIDE SEQUENCE</scope>
    <source>
        <strain evidence="3">KCTC 42650</strain>
    </source>
</reference>
<dbReference type="InterPro" id="IPR018511">
    <property type="entry name" value="Hemolysin-typ_Ca-bd_CS"/>
</dbReference>
<dbReference type="PANTHER" id="PTHR38340">
    <property type="entry name" value="S-LAYER PROTEIN"/>
    <property type="match status" value="1"/>
</dbReference>
<dbReference type="Proteomes" id="UP000626220">
    <property type="component" value="Unassembled WGS sequence"/>
</dbReference>